<accession>A0A2H3G3F6</accession>
<dbReference type="InterPro" id="IPR012337">
    <property type="entry name" value="RNaseH-like_sf"/>
</dbReference>
<reference evidence="10 11" key="2">
    <citation type="journal article" date="2017" name="Sci. Rep.">
        <title>A mobile pathogenicity chromosome in Fusarium oxysporum for infection of multiple cucurbit species.</title>
        <authorList>
            <person name="van Dam P."/>
            <person name="Fokkens L."/>
            <person name="Ayukawa Y."/>
            <person name="van der Gragt M."/>
            <person name="Ter Horst A."/>
            <person name="Brankovics B."/>
            <person name="Houterman P.M."/>
            <person name="Arie T."/>
            <person name="Rep M."/>
        </authorList>
    </citation>
    <scope>NUCLEOTIDE SEQUENCE [LARGE SCALE GENOMIC DNA]</scope>
    <source>
        <strain evidence="10 11">Forc016</strain>
    </source>
</reference>
<dbReference type="InterPro" id="IPR011009">
    <property type="entry name" value="Kinase-like_dom_sf"/>
</dbReference>
<dbReference type="EMBL" id="MABQ02000012">
    <property type="protein sequence ID" value="PCD22308.1"/>
    <property type="molecule type" value="Genomic_DNA"/>
</dbReference>
<keyword evidence="5" id="KW-0539">Nucleus</keyword>
<dbReference type="InterPro" id="IPR008906">
    <property type="entry name" value="HATC_C_dom"/>
</dbReference>
<feature type="domain" description="HAT C-terminal dimerisation" evidence="7">
    <location>
        <begin position="1464"/>
        <end position="1545"/>
    </location>
</feature>
<evidence type="ECO:0000313" key="11">
    <source>
        <dbReference type="Proteomes" id="UP000219602"/>
    </source>
</evidence>
<dbReference type="SUPFAM" id="SSF56112">
    <property type="entry name" value="Protein kinase-like (PK-like)"/>
    <property type="match status" value="1"/>
</dbReference>
<evidence type="ECO:0000256" key="2">
    <source>
        <dbReference type="ARBA" id="ARBA00022723"/>
    </source>
</evidence>
<evidence type="ECO:0008006" key="12">
    <source>
        <dbReference type="Google" id="ProtNLM"/>
    </source>
</evidence>
<reference evidence="10 11" key="1">
    <citation type="journal article" date="2016" name="Environ. Microbiol.">
        <title>Effector profiles distinguish formae speciales of Fusarium oxysporum.</title>
        <authorList>
            <person name="van Dam P."/>
            <person name="Fokkens L."/>
            <person name="Schmidt S.M."/>
            <person name="Linmans J.H."/>
            <person name="Kistler H.C."/>
            <person name="Ma L.J."/>
            <person name="Rep M."/>
        </authorList>
    </citation>
    <scope>NUCLEOTIDE SEQUENCE [LARGE SCALE GENOMIC DNA]</scope>
    <source>
        <strain evidence="10 11">Forc016</strain>
    </source>
</reference>
<dbReference type="GO" id="GO:0003676">
    <property type="term" value="F:nucleic acid binding"/>
    <property type="evidence" value="ECO:0007669"/>
    <property type="project" value="InterPro"/>
</dbReference>
<dbReference type="Pfam" id="PF13976">
    <property type="entry name" value="gag_pre-integrs"/>
    <property type="match status" value="1"/>
</dbReference>
<evidence type="ECO:0000256" key="1">
    <source>
        <dbReference type="ARBA" id="ARBA00004123"/>
    </source>
</evidence>
<dbReference type="Pfam" id="PF05699">
    <property type="entry name" value="Dimer_Tnp_hAT"/>
    <property type="match status" value="1"/>
</dbReference>
<feature type="compositionally biased region" description="Basic and acidic residues" evidence="6">
    <location>
        <begin position="1320"/>
        <end position="1330"/>
    </location>
</feature>
<dbReference type="InterPro" id="IPR025724">
    <property type="entry name" value="GAG-pre-integrase_dom"/>
</dbReference>
<dbReference type="PANTHER" id="PTHR46481:SF10">
    <property type="entry name" value="ZINC FINGER BED DOMAIN-CONTAINING PROTEIN 39"/>
    <property type="match status" value="1"/>
</dbReference>
<dbReference type="STRING" id="327505.A0A2H3G3F6"/>
<comment type="subcellular location">
    <subcellularLocation>
        <location evidence="1">Nucleus</location>
    </subcellularLocation>
</comment>
<evidence type="ECO:0000313" key="10">
    <source>
        <dbReference type="EMBL" id="PCD22308.1"/>
    </source>
</evidence>
<evidence type="ECO:0000259" key="8">
    <source>
        <dbReference type="Pfam" id="PF13976"/>
    </source>
</evidence>
<evidence type="ECO:0000256" key="5">
    <source>
        <dbReference type="ARBA" id="ARBA00023242"/>
    </source>
</evidence>
<evidence type="ECO:0000256" key="3">
    <source>
        <dbReference type="ARBA" id="ARBA00022771"/>
    </source>
</evidence>
<dbReference type="InterPro" id="IPR052035">
    <property type="entry name" value="ZnF_BED_domain_contain"/>
</dbReference>
<keyword evidence="3" id="KW-0863">Zinc-finger</keyword>
<sequence>MEVNFEFERLSLGPRGMEESSSHSFVGFSIDPSVTEALCADGQAAAASSVAEQGISVESFFEECHDAGVEVFPESDFDKGPFIGSGATMLVYKAVWRDRCQKVALKYFQAPLTSRYVDPKAQSDVHRRLLEASMLEMRVLTAEAIKWHENIPKLLGVSWHRSGSTISSSGTIPKLEQTSQWLTWKREMLDLLDMCGYGDLLTRNAQPPTEGNDLATQIEAWRSRQDRACGAIRSRLGYNARVFTTGISTAQGMINHLETRYRPVGSAIFQELDRRYQELTLESCDSVMEYANKLRQVRAELLEMDDTCQIGEPHFVNKFLCGLGPDYEVFLTAFNQNHNILPIRDPSNRNVVLKEAVTFETAIFAASQEEDRQRSATAKMAHRAMMAQDTSCCGYCGRKGHDRSTCWRLHPELRRDHIKAGYERRQRKMQVREKEREKTNDELESATYTTPAHLQPDQARLALWQNDFQGHLGLIGSSLGPSGLQASLQTRALERIHVLDSGASSHIFCRQENFTSLHRYHGLPINGIADIKVMPGGCGTYCLRVQGPKGSQNVTLDNALYVPEGHSNLLSVSALEKKGAEVVFRNGKAVVTNKGKVVLTATRISGVYVVDEVEDRPFQTALASFSVGDPRLHLWHERLAHLGERNIKRLMNMSTGIRPDDSTSNPCGACVQGKLRECPHVRPIKKGTYPLECIHADIAGPFPEVGVDGSRYWVCFIDDFTQMSWVYPVKERDTVGVSRIYCFVRPRVPDVSQLTQNPNPSQQQSLETLLGISSQRKSLKQQLDAASIKAESGRTTLADLPTVQIGCKRYIPEEYIANKNRKGRRSWIQAYGFFLTEVSPDLRTLQTYWACSKCDERGKSSLFVATNTTSPIEHLRRSHMMTEADGNAYEDSSRADSQPPSKRRCLELPTARSNVNKAKELTVGWIVTANLPFTAPSNPYLRRMLDLHDASLAKEVPWSRQSVRDTMRKLFEVKKGAISCQLEKAVTKISFSFDMWTSPNRYAFLGLHAHYLDASYQVQSRLLALRRVWGAHSGDNQATTIYDIFGEYGIRDRIGAGVCDNVSSNDTCLASLYRQLSPAMAEEDIRNNRTRCFGHIVNLAARAFLWGEDPDSFEREAFTEAAFQVEERELRLWRKRGAVGKLHNIVRFVRASPQRRELMKSLACSQRDEDDYHLFEEDRAAIDLELMQNSETRWNSTFMMIQRAIRKREQIDHFITYLDTKAAEPRQRVPVQDHLSQQDWLLLAEIQSLLKPLYEITMRCQGWAKEGRYGALWEVMIGMEYLLNFFEEQKLIFSPPDGTADELQIARASATTRCSPPRADQGRGREKHLPQHTRDEYTGAFSQAESLDDDHRRCIQISINNCWSKLDEYYSLLGQSPLYPAAVILHPRWNVSWLEANWTSHEQLVWLRDAKNSVREFFEQQYPRKEQSEAARTMIGKAIRQDEPSQFDQWMQSYDRYMMEEEDELGVYMRQGPVRRENLNPILWWKEHQEEYPRLSKFALDILAIPAMSVDPERTFSVTKLTISSQRHSLSPEIIEEIQCLRNWLGHQAITVGEVVSFGGDLMGWDGGEA</sequence>
<organism evidence="10 11">
    <name type="scientific">Fusarium oxysporum f. sp. radicis-cucumerinum</name>
    <dbReference type="NCBI Taxonomy" id="327505"/>
    <lineage>
        <taxon>Eukaryota</taxon>
        <taxon>Fungi</taxon>
        <taxon>Dikarya</taxon>
        <taxon>Ascomycota</taxon>
        <taxon>Pezizomycotina</taxon>
        <taxon>Sordariomycetes</taxon>
        <taxon>Hypocreomycetidae</taxon>
        <taxon>Hypocreales</taxon>
        <taxon>Nectriaceae</taxon>
        <taxon>Fusarium</taxon>
        <taxon>Fusarium oxysporum species complex</taxon>
    </lineage>
</organism>
<comment type="caution">
    <text evidence="10">The sequence shown here is derived from an EMBL/GenBank/DDBJ whole genome shotgun (WGS) entry which is preliminary data.</text>
</comment>
<dbReference type="Pfam" id="PF22936">
    <property type="entry name" value="Pol_BBD"/>
    <property type="match status" value="1"/>
</dbReference>
<protein>
    <recommendedName>
        <fullName evidence="12">HAT C-terminal dimerisation domain-containing protein</fullName>
    </recommendedName>
</protein>
<evidence type="ECO:0000256" key="4">
    <source>
        <dbReference type="ARBA" id="ARBA00022833"/>
    </source>
</evidence>
<gene>
    <name evidence="10" type="ORF">AU210_016097</name>
</gene>
<dbReference type="Gene3D" id="3.30.420.10">
    <property type="entry name" value="Ribonuclease H-like superfamily/Ribonuclease H"/>
    <property type="match status" value="1"/>
</dbReference>
<feature type="domain" description="GAG-pre-integrase" evidence="8">
    <location>
        <begin position="622"/>
        <end position="674"/>
    </location>
</feature>
<dbReference type="InterPro" id="IPR036397">
    <property type="entry name" value="RNaseH_sf"/>
</dbReference>
<evidence type="ECO:0000259" key="7">
    <source>
        <dbReference type="Pfam" id="PF05699"/>
    </source>
</evidence>
<dbReference type="Proteomes" id="UP000219602">
    <property type="component" value="Chromosome RC"/>
</dbReference>
<keyword evidence="2" id="KW-0479">Metal-binding</keyword>
<feature type="compositionally biased region" description="Basic and acidic residues" evidence="6">
    <location>
        <begin position="424"/>
        <end position="441"/>
    </location>
</feature>
<dbReference type="PANTHER" id="PTHR46481">
    <property type="entry name" value="ZINC FINGER BED DOMAIN-CONTAINING PROTEIN 4"/>
    <property type="match status" value="1"/>
</dbReference>
<dbReference type="GO" id="GO:0008270">
    <property type="term" value="F:zinc ion binding"/>
    <property type="evidence" value="ECO:0007669"/>
    <property type="project" value="UniProtKB-KW"/>
</dbReference>
<feature type="region of interest" description="Disordered" evidence="6">
    <location>
        <begin position="424"/>
        <end position="447"/>
    </location>
</feature>
<proteinExistence type="predicted"/>
<feature type="region of interest" description="Disordered" evidence="6">
    <location>
        <begin position="1310"/>
        <end position="1330"/>
    </location>
</feature>
<dbReference type="GO" id="GO:0046983">
    <property type="term" value="F:protein dimerization activity"/>
    <property type="evidence" value="ECO:0007669"/>
    <property type="project" value="InterPro"/>
</dbReference>
<dbReference type="GO" id="GO:0005634">
    <property type="term" value="C:nucleus"/>
    <property type="evidence" value="ECO:0007669"/>
    <property type="project" value="UniProtKB-SubCell"/>
</dbReference>
<keyword evidence="4" id="KW-0862">Zinc</keyword>
<dbReference type="InterPro" id="IPR054722">
    <property type="entry name" value="PolX-like_BBD"/>
</dbReference>
<evidence type="ECO:0000259" key="9">
    <source>
        <dbReference type="Pfam" id="PF22936"/>
    </source>
</evidence>
<feature type="domain" description="Retrovirus-related Pol polyprotein from transposon TNT 1-94-like beta-barrel" evidence="9">
    <location>
        <begin position="498"/>
        <end position="579"/>
    </location>
</feature>
<evidence type="ECO:0000256" key="6">
    <source>
        <dbReference type="SAM" id="MobiDB-lite"/>
    </source>
</evidence>
<dbReference type="SUPFAM" id="SSF53098">
    <property type="entry name" value="Ribonuclease H-like"/>
    <property type="match status" value="2"/>
</dbReference>
<name>A0A2H3G3F6_FUSOX</name>